<name>A0ABS8S9T3_DATST</name>
<gene>
    <name evidence="1" type="ORF">HAX54_028756</name>
</gene>
<accession>A0ABS8S9T3</accession>
<reference evidence="1 2" key="1">
    <citation type="journal article" date="2021" name="BMC Genomics">
        <title>Datura genome reveals duplications of psychoactive alkaloid biosynthetic genes and high mutation rate following tissue culture.</title>
        <authorList>
            <person name="Rajewski A."/>
            <person name="Carter-House D."/>
            <person name="Stajich J."/>
            <person name="Litt A."/>
        </authorList>
    </citation>
    <scope>NUCLEOTIDE SEQUENCE [LARGE SCALE GENOMIC DNA]</scope>
    <source>
        <strain evidence="1">AR-01</strain>
    </source>
</reference>
<organism evidence="1 2">
    <name type="scientific">Datura stramonium</name>
    <name type="common">Jimsonweed</name>
    <name type="synonym">Common thornapple</name>
    <dbReference type="NCBI Taxonomy" id="4076"/>
    <lineage>
        <taxon>Eukaryota</taxon>
        <taxon>Viridiplantae</taxon>
        <taxon>Streptophyta</taxon>
        <taxon>Embryophyta</taxon>
        <taxon>Tracheophyta</taxon>
        <taxon>Spermatophyta</taxon>
        <taxon>Magnoliopsida</taxon>
        <taxon>eudicotyledons</taxon>
        <taxon>Gunneridae</taxon>
        <taxon>Pentapetalae</taxon>
        <taxon>asterids</taxon>
        <taxon>lamiids</taxon>
        <taxon>Solanales</taxon>
        <taxon>Solanaceae</taxon>
        <taxon>Solanoideae</taxon>
        <taxon>Datureae</taxon>
        <taxon>Datura</taxon>
    </lineage>
</organism>
<comment type="caution">
    <text evidence="1">The sequence shown here is derived from an EMBL/GenBank/DDBJ whole genome shotgun (WGS) entry which is preliminary data.</text>
</comment>
<evidence type="ECO:0000313" key="1">
    <source>
        <dbReference type="EMBL" id="MCD7455591.1"/>
    </source>
</evidence>
<dbReference type="EMBL" id="JACEIK010000354">
    <property type="protein sequence ID" value="MCD7455591.1"/>
    <property type="molecule type" value="Genomic_DNA"/>
</dbReference>
<proteinExistence type="predicted"/>
<evidence type="ECO:0000313" key="2">
    <source>
        <dbReference type="Proteomes" id="UP000823775"/>
    </source>
</evidence>
<keyword evidence="2" id="KW-1185">Reference proteome</keyword>
<dbReference type="Proteomes" id="UP000823775">
    <property type="component" value="Unassembled WGS sequence"/>
</dbReference>
<sequence length="123" mass="13850">MSVSAALRPRSLLALFVELFSIFRTLLFKLEDVGHNGFRTPYHGFSINIDLVNASIFFLSRSFGGSSNWVAKISTITTTIFSSNIGTALNKSPRDFLPSAEFVIITMQSLVSSERFRKRRLRL</sequence>
<protein>
    <submittedName>
        <fullName evidence="1">Uncharacterized protein</fullName>
    </submittedName>
</protein>